<dbReference type="InterPro" id="IPR007614">
    <property type="entry name" value="Retinin_C"/>
</dbReference>
<evidence type="ECO:0000313" key="2">
    <source>
        <dbReference type="EMBL" id="CAH0547457.1"/>
    </source>
</evidence>
<name>A0A9P0AUA4_BRAAE</name>
<proteinExistence type="predicted"/>
<organism evidence="2 3">
    <name type="scientific">Brassicogethes aeneus</name>
    <name type="common">Rape pollen beetle</name>
    <name type="synonym">Meligethes aeneus</name>
    <dbReference type="NCBI Taxonomy" id="1431903"/>
    <lineage>
        <taxon>Eukaryota</taxon>
        <taxon>Metazoa</taxon>
        <taxon>Ecdysozoa</taxon>
        <taxon>Arthropoda</taxon>
        <taxon>Hexapoda</taxon>
        <taxon>Insecta</taxon>
        <taxon>Pterygota</taxon>
        <taxon>Neoptera</taxon>
        <taxon>Endopterygota</taxon>
        <taxon>Coleoptera</taxon>
        <taxon>Polyphaga</taxon>
        <taxon>Cucujiformia</taxon>
        <taxon>Nitidulidae</taxon>
        <taxon>Meligethinae</taxon>
        <taxon>Brassicogethes</taxon>
    </lineage>
</organism>
<dbReference type="PANTHER" id="PTHR34931:SF3">
    <property type="entry name" value="FI02976P-RELATED"/>
    <property type="match status" value="1"/>
</dbReference>
<reference evidence="2" key="1">
    <citation type="submission" date="2021-12" db="EMBL/GenBank/DDBJ databases">
        <authorList>
            <person name="King R."/>
        </authorList>
    </citation>
    <scope>NUCLEOTIDE SEQUENCE</scope>
</reference>
<feature type="signal peptide" evidence="1">
    <location>
        <begin position="1"/>
        <end position="16"/>
    </location>
</feature>
<keyword evidence="1" id="KW-0732">Signal</keyword>
<gene>
    <name evidence="2" type="ORF">MELIAE_LOCUS1443</name>
</gene>
<dbReference type="EMBL" id="OV121132">
    <property type="protein sequence ID" value="CAH0547457.1"/>
    <property type="molecule type" value="Genomic_DNA"/>
</dbReference>
<dbReference type="AlphaFoldDB" id="A0A9P0AUA4"/>
<dbReference type="Proteomes" id="UP001154078">
    <property type="component" value="Chromosome 1"/>
</dbReference>
<accession>A0A9P0AUA4</accession>
<keyword evidence="3" id="KW-1185">Reference proteome</keyword>
<evidence type="ECO:0000256" key="1">
    <source>
        <dbReference type="SAM" id="SignalP"/>
    </source>
</evidence>
<sequence>MFKLVVLSALAAVAVAKPGYLGSHLGYSAVAPLAVHTHSYAVPAAVSSTYRKDIVSQPWVQTYAAPVVSAPIIQKTILAPAAVSSTYRKDIVSKPIISTYAAPAYVAAPVVHKTIVSAPAYAYSAPLSYAAHGW</sequence>
<dbReference type="PANTHER" id="PTHR34931">
    <property type="entry name" value="FI02976P-RELATED"/>
    <property type="match status" value="1"/>
</dbReference>
<feature type="chain" id="PRO_5040176133" evidence="1">
    <location>
        <begin position="17"/>
        <end position="134"/>
    </location>
</feature>
<dbReference type="OrthoDB" id="6784577at2759"/>
<evidence type="ECO:0000313" key="3">
    <source>
        <dbReference type="Proteomes" id="UP001154078"/>
    </source>
</evidence>
<protein>
    <submittedName>
        <fullName evidence="2">Uncharacterized protein</fullName>
    </submittedName>
</protein>